<dbReference type="CDD" id="cd02642">
    <property type="entry name" value="R3H_encore_like"/>
    <property type="match status" value="1"/>
</dbReference>
<organism evidence="5 6">
    <name type="scientific">Cucumis melo var. makuwa</name>
    <name type="common">Oriental melon</name>
    <dbReference type="NCBI Taxonomy" id="1194695"/>
    <lineage>
        <taxon>Eukaryota</taxon>
        <taxon>Viridiplantae</taxon>
        <taxon>Streptophyta</taxon>
        <taxon>Embryophyta</taxon>
        <taxon>Tracheophyta</taxon>
        <taxon>Spermatophyta</taxon>
        <taxon>Magnoliopsida</taxon>
        <taxon>eudicotyledons</taxon>
        <taxon>Gunneridae</taxon>
        <taxon>Pentapetalae</taxon>
        <taxon>rosids</taxon>
        <taxon>fabids</taxon>
        <taxon>Cucurbitales</taxon>
        <taxon>Cucurbitaceae</taxon>
        <taxon>Benincaseae</taxon>
        <taxon>Cucumis</taxon>
    </lineage>
</organism>
<dbReference type="PANTHER" id="PTHR15672">
    <property type="entry name" value="CAMP-REGULATED PHOSPHOPROTEIN 21 RELATED R3H DOMAIN CONTAINING PROTEIN"/>
    <property type="match status" value="1"/>
</dbReference>
<dbReference type="PROSITE" id="PS51061">
    <property type="entry name" value="R3H"/>
    <property type="match status" value="1"/>
</dbReference>
<dbReference type="InterPro" id="IPR036867">
    <property type="entry name" value="R3H_dom_sf"/>
</dbReference>
<dbReference type="PROSITE" id="PS51673">
    <property type="entry name" value="SUZ"/>
    <property type="match status" value="1"/>
</dbReference>
<evidence type="ECO:0000256" key="1">
    <source>
        <dbReference type="ARBA" id="ARBA00022553"/>
    </source>
</evidence>
<evidence type="ECO:0000313" key="6">
    <source>
        <dbReference type="Proteomes" id="UP000321947"/>
    </source>
</evidence>
<evidence type="ECO:0000313" key="5">
    <source>
        <dbReference type="EMBL" id="TYK22607.1"/>
    </source>
</evidence>
<protein>
    <submittedName>
        <fullName evidence="5">R3H domain-containing protein 1-like isoform X1</fullName>
    </submittedName>
</protein>
<dbReference type="InterPro" id="IPR051937">
    <property type="entry name" value="R3H_domain_containing"/>
</dbReference>
<dbReference type="Pfam" id="PF01424">
    <property type="entry name" value="R3H"/>
    <property type="match status" value="1"/>
</dbReference>
<comment type="caution">
    <text evidence="5">The sequence shown here is derived from an EMBL/GenBank/DDBJ whole genome shotgun (WGS) entry which is preliminary data.</text>
</comment>
<name>A0A5D3DFX8_CUCMM</name>
<dbReference type="InterPro" id="IPR024771">
    <property type="entry name" value="SUZ"/>
</dbReference>
<dbReference type="Gene3D" id="3.30.1370.50">
    <property type="entry name" value="R3H-like domain"/>
    <property type="match status" value="1"/>
</dbReference>
<dbReference type="SMART" id="SM00393">
    <property type="entry name" value="R3H"/>
    <property type="match status" value="1"/>
</dbReference>
<evidence type="ECO:0000259" key="3">
    <source>
        <dbReference type="PROSITE" id="PS51061"/>
    </source>
</evidence>
<feature type="region of interest" description="Disordered" evidence="2">
    <location>
        <begin position="134"/>
        <end position="158"/>
    </location>
</feature>
<evidence type="ECO:0000259" key="4">
    <source>
        <dbReference type="PROSITE" id="PS51673"/>
    </source>
</evidence>
<sequence>MDSSSASPIDAFPDGLKDKVSVVDPFLIEVLHNPRHRLTILRMELDIQRFLQNQEQQVFEFQHFPTSYLRLAAHRVAQHYGLQTMVQDNGIDGQGRILVKKTVEARFPTICLSQIPAKQLADDKPGHVKIAVRPKPNKLSDDAGNCMAKQSHGRTVEQRKEEYDKARARIFSSQSSGSVDVLSHTVTEGLGIPPNRDRAEDCRVNDVEKYMSGTDAGNGASSRVAILRDREKDLSDPDYDRSYERYVKSLPINLTPSLNFPPFTFQNIMPSFTGYHVPRNEVPLGYVSPSQIKTVGLNQMSRSSANVPWPCAGMPYPHSAFQVNHFCLCMNVVFVDCAGACSMKMLCKTAFATFIQRSPPSWNLTVKQLDDVLPLLFYPKGSIVSTVFEF</sequence>
<gene>
    <name evidence="5" type="ORF">E5676_scaffold195G00310</name>
</gene>
<dbReference type="GO" id="GO:0003676">
    <property type="term" value="F:nucleic acid binding"/>
    <property type="evidence" value="ECO:0007669"/>
    <property type="project" value="UniProtKB-UniRule"/>
</dbReference>
<accession>A0A5D3DFX8</accession>
<proteinExistence type="predicted"/>
<dbReference type="EMBL" id="SSTD01004937">
    <property type="protein sequence ID" value="TYK22607.1"/>
    <property type="molecule type" value="Genomic_DNA"/>
</dbReference>
<feature type="domain" description="R3H" evidence="3">
    <location>
        <begin position="37"/>
        <end position="101"/>
    </location>
</feature>
<dbReference type="Pfam" id="PF12752">
    <property type="entry name" value="SUZ"/>
    <property type="match status" value="1"/>
</dbReference>
<dbReference type="InterPro" id="IPR001374">
    <property type="entry name" value="R3H_dom"/>
</dbReference>
<evidence type="ECO:0000256" key="2">
    <source>
        <dbReference type="SAM" id="MobiDB-lite"/>
    </source>
</evidence>
<dbReference type="SUPFAM" id="SSF82708">
    <property type="entry name" value="R3H domain"/>
    <property type="match status" value="1"/>
</dbReference>
<dbReference type="Proteomes" id="UP000321947">
    <property type="component" value="Unassembled WGS sequence"/>
</dbReference>
<keyword evidence="1" id="KW-0597">Phosphoprotein</keyword>
<dbReference type="AlphaFoldDB" id="A0A5D3DFX8"/>
<dbReference type="PANTHER" id="PTHR15672:SF15">
    <property type="entry name" value="SINGLE-STRANDED NUCLEIC ACID BINDING R3H PROTEIN"/>
    <property type="match status" value="1"/>
</dbReference>
<feature type="domain" description="SUZ" evidence="4">
    <location>
        <begin position="106"/>
        <end position="175"/>
    </location>
</feature>
<reference evidence="5 6" key="1">
    <citation type="submission" date="2019-08" db="EMBL/GenBank/DDBJ databases">
        <title>Draft genome sequences of two oriental melons (Cucumis melo L. var makuwa).</title>
        <authorList>
            <person name="Kwon S.-Y."/>
        </authorList>
    </citation>
    <scope>NUCLEOTIDE SEQUENCE [LARGE SCALE GENOMIC DNA]</scope>
    <source>
        <strain evidence="6">cv. Chang Bougi</strain>
        <tissue evidence="5">Leaf</tissue>
    </source>
</reference>